<dbReference type="GO" id="GO:0008483">
    <property type="term" value="F:transaminase activity"/>
    <property type="evidence" value="ECO:0007669"/>
    <property type="project" value="TreeGrafter"/>
</dbReference>
<dbReference type="PANTHER" id="PTHR30244:SF42">
    <property type="entry name" value="UDP-2-ACETAMIDO-2-DEOXY-3-OXO-D-GLUCURONATE AMINOTRANSFERASE"/>
    <property type="match status" value="1"/>
</dbReference>
<evidence type="ECO:0000313" key="3">
    <source>
        <dbReference type="EMBL" id="AKH22040.1"/>
    </source>
</evidence>
<dbReference type="PANTHER" id="PTHR30244">
    <property type="entry name" value="TRANSAMINASE"/>
    <property type="match status" value="1"/>
</dbReference>
<dbReference type="Pfam" id="PF01041">
    <property type="entry name" value="DegT_DnrJ_EryC1"/>
    <property type="match status" value="1"/>
</dbReference>
<reference evidence="3 4" key="1">
    <citation type="journal article" date="2015" name="Genome Announc.">
        <title>Complete Genome Sequence of Sedimenticola thiotaurini Strain SIP-G1, a Polyphosphate- and Polyhydroxyalkanoate-Accumulating Sulfur-Oxidizing Gammaproteobacterium Isolated from Salt Marsh Sediments.</title>
        <authorList>
            <person name="Flood B.E."/>
            <person name="Jones D.S."/>
            <person name="Bailey J.V."/>
        </authorList>
    </citation>
    <scope>NUCLEOTIDE SEQUENCE [LARGE SCALE GENOMIC DNA]</scope>
    <source>
        <strain evidence="3 4">SIP-G1</strain>
    </source>
</reference>
<comment type="similarity">
    <text evidence="2">Belongs to the DegT/DnrJ/EryC1 family.</text>
</comment>
<accession>A0A0F7K466</accession>
<dbReference type="AlphaFoldDB" id="A0A0F7K466"/>
<keyword evidence="1 2" id="KW-0663">Pyridoxal phosphate</keyword>
<name>A0A0F7K466_9GAMM</name>
<dbReference type="Gene3D" id="3.90.1150.10">
    <property type="entry name" value="Aspartate Aminotransferase, domain 1"/>
    <property type="match status" value="1"/>
</dbReference>
<dbReference type="GO" id="GO:0030170">
    <property type="term" value="F:pyridoxal phosphate binding"/>
    <property type="evidence" value="ECO:0007669"/>
    <property type="project" value="TreeGrafter"/>
</dbReference>
<dbReference type="KEGG" id="seds:AAY24_04265"/>
<protein>
    <recommendedName>
        <fullName evidence="5">DegT/DnrJ/EryC1/StrS aminotransferase family protein</fullName>
    </recommendedName>
</protein>
<dbReference type="InterPro" id="IPR000653">
    <property type="entry name" value="DegT/StrS_aminotransferase"/>
</dbReference>
<evidence type="ECO:0000256" key="2">
    <source>
        <dbReference type="RuleBase" id="RU004508"/>
    </source>
</evidence>
<dbReference type="InterPro" id="IPR015422">
    <property type="entry name" value="PyrdxlP-dep_Trfase_small"/>
</dbReference>
<evidence type="ECO:0008006" key="5">
    <source>
        <dbReference type="Google" id="ProtNLM"/>
    </source>
</evidence>
<organism evidence="3 4">
    <name type="scientific">Sedimenticola thiotaurini</name>
    <dbReference type="NCBI Taxonomy" id="1543721"/>
    <lineage>
        <taxon>Bacteria</taxon>
        <taxon>Pseudomonadati</taxon>
        <taxon>Pseudomonadota</taxon>
        <taxon>Gammaproteobacteria</taxon>
        <taxon>Chromatiales</taxon>
        <taxon>Sedimenticolaceae</taxon>
        <taxon>Sedimenticola</taxon>
    </lineage>
</organism>
<dbReference type="EMBL" id="CP011412">
    <property type="protein sequence ID" value="AKH22040.1"/>
    <property type="molecule type" value="Genomic_DNA"/>
</dbReference>
<evidence type="ECO:0000313" key="4">
    <source>
        <dbReference type="Proteomes" id="UP000034410"/>
    </source>
</evidence>
<keyword evidence="4" id="KW-1185">Reference proteome</keyword>
<dbReference type="InterPro" id="IPR015421">
    <property type="entry name" value="PyrdxlP-dep_Trfase_major"/>
</dbReference>
<dbReference type="Proteomes" id="UP000034410">
    <property type="component" value="Chromosome"/>
</dbReference>
<dbReference type="Gene3D" id="3.40.640.10">
    <property type="entry name" value="Type I PLP-dependent aspartate aminotransferase-like (Major domain)"/>
    <property type="match status" value="1"/>
</dbReference>
<evidence type="ECO:0000256" key="1">
    <source>
        <dbReference type="ARBA" id="ARBA00022898"/>
    </source>
</evidence>
<dbReference type="SUPFAM" id="SSF53383">
    <property type="entry name" value="PLP-dependent transferases"/>
    <property type="match status" value="1"/>
</dbReference>
<sequence length="378" mass="42976">MGSFLGGRSGSHNILDTEKIVYLTSGRMAIAQALRLCQISEGDEVLVPAYHCSSMIAPVKHSGAKAVFYRIHPDMSIDLEDIDKKLNSNTRLLLVAHYFGFPQPIDRLQQFCTDKGITLLEDCAHALFSRYQDRPLGSFGAYAAGSLMKFFPVNDGGFLTANSSHPIQLQTESGGRAFELRSVLNTLEKSFIYNRLKLLELLLWIPLRLKSLLWKWLKSRQGEGYTESAPAASDGGFDFEPRWIDTRISLFSLKITRLVSTNRIIEKRIKNYQWLSDALSDLPGCQRLYPKLPEGVVPYVFPLIVDRVDPAFINLRMRGIPLLRWEFLDDEVDAATCANSHHYSRHLVQIPCHQELRQGELEWMVDNIRQEFSGNDEP</sequence>
<proteinExistence type="inferred from homology"/>
<gene>
    <name evidence="3" type="ORF">AAY24_04265</name>
</gene>
<dbReference type="GO" id="GO:0000271">
    <property type="term" value="P:polysaccharide biosynthetic process"/>
    <property type="evidence" value="ECO:0007669"/>
    <property type="project" value="TreeGrafter"/>
</dbReference>
<dbReference type="InterPro" id="IPR015424">
    <property type="entry name" value="PyrdxlP-dep_Trfase"/>
</dbReference>